<dbReference type="AlphaFoldDB" id="A0A9P6CIE4"/>
<sequence>MHAAHCKSHSVHWYRAYCPVQCFFSQKPLGIGRSRFKAHVLYLMPILRARNFLAR</sequence>
<proteinExistence type="predicted"/>
<reference evidence="1" key="1">
    <citation type="submission" date="2020-11" db="EMBL/GenBank/DDBJ databases">
        <authorList>
            <consortium name="DOE Joint Genome Institute"/>
            <person name="Ahrendt S."/>
            <person name="Riley R."/>
            <person name="Andreopoulos W."/>
            <person name="Labutti K."/>
            <person name="Pangilinan J."/>
            <person name="Ruiz-Duenas F.J."/>
            <person name="Barrasa J.M."/>
            <person name="Sanchez-Garcia M."/>
            <person name="Camarero S."/>
            <person name="Miyauchi S."/>
            <person name="Serrano A."/>
            <person name="Linde D."/>
            <person name="Babiker R."/>
            <person name="Drula E."/>
            <person name="Ayuso-Fernandez I."/>
            <person name="Pacheco R."/>
            <person name="Padilla G."/>
            <person name="Ferreira P."/>
            <person name="Barriuso J."/>
            <person name="Kellner H."/>
            <person name="Castanera R."/>
            <person name="Alfaro M."/>
            <person name="Ramirez L."/>
            <person name="Pisabarro A.G."/>
            <person name="Kuo A."/>
            <person name="Tritt A."/>
            <person name="Lipzen A."/>
            <person name="He G."/>
            <person name="Yan M."/>
            <person name="Ng V."/>
            <person name="Cullen D."/>
            <person name="Martin F."/>
            <person name="Rosso M.-N."/>
            <person name="Henrissat B."/>
            <person name="Hibbett D."/>
            <person name="Martinez A.T."/>
            <person name="Grigoriev I.V."/>
        </authorList>
    </citation>
    <scope>NUCLEOTIDE SEQUENCE</scope>
    <source>
        <strain evidence="1">CBS 247.69</strain>
    </source>
</reference>
<comment type="caution">
    <text evidence="1">The sequence shown here is derived from an EMBL/GenBank/DDBJ whole genome shotgun (WGS) entry which is preliminary data.</text>
</comment>
<dbReference type="EMBL" id="MU150278">
    <property type="protein sequence ID" value="KAF9461814.1"/>
    <property type="molecule type" value="Genomic_DNA"/>
</dbReference>
<protein>
    <submittedName>
        <fullName evidence="1">Uncharacterized protein</fullName>
    </submittedName>
</protein>
<evidence type="ECO:0000313" key="1">
    <source>
        <dbReference type="EMBL" id="KAF9461814.1"/>
    </source>
</evidence>
<organism evidence="1 2">
    <name type="scientific">Collybia nuda</name>
    <dbReference type="NCBI Taxonomy" id="64659"/>
    <lineage>
        <taxon>Eukaryota</taxon>
        <taxon>Fungi</taxon>
        <taxon>Dikarya</taxon>
        <taxon>Basidiomycota</taxon>
        <taxon>Agaricomycotina</taxon>
        <taxon>Agaricomycetes</taxon>
        <taxon>Agaricomycetidae</taxon>
        <taxon>Agaricales</taxon>
        <taxon>Tricholomatineae</taxon>
        <taxon>Clitocybaceae</taxon>
        <taxon>Collybia</taxon>
    </lineage>
</organism>
<gene>
    <name evidence="1" type="ORF">BDZ94DRAFT_1262667</name>
</gene>
<name>A0A9P6CIE4_9AGAR</name>
<keyword evidence="2" id="KW-1185">Reference proteome</keyword>
<dbReference type="Proteomes" id="UP000807353">
    <property type="component" value="Unassembled WGS sequence"/>
</dbReference>
<evidence type="ECO:0000313" key="2">
    <source>
        <dbReference type="Proteomes" id="UP000807353"/>
    </source>
</evidence>
<accession>A0A9P6CIE4</accession>